<sequence>MRSQDISKFKWKSEDKLADAKNRQDSSKWDSKIFKQDLIKYHRIKTGFFPVPYYSLIKNNDFYGVGYDGNFKGIEFKNHEKIVYIYFYFNNQVKNDYTFFSIAINISSDNLTQEISSNNIQVDITSRNHPNYLATGKIFNGQSEIVFQAFYTGDDHSYAIVNQRLFDLSLGKLILIKSINDGSLRALQLDFKGSDRDEEIEKIITNNVLFYSKDIN</sequence>
<evidence type="ECO:0000313" key="2">
    <source>
        <dbReference type="Proteomes" id="UP000267623"/>
    </source>
</evidence>
<reference evidence="2" key="2">
    <citation type="submission" date="2018-11" db="EMBL/GenBank/DDBJ databases">
        <title>Proposal to divide the Flavobacteriaceae and reorganize its genera based on Amino Acid Identity values calculated from whole genome sequences.</title>
        <authorList>
            <person name="Nicholson A.C."/>
            <person name="Gulvik C.A."/>
            <person name="Whitney A.M."/>
            <person name="Humrighouse B.W."/>
            <person name="Bell M."/>
            <person name="Holmes B."/>
            <person name="Steigerwalt A."/>
            <person name="Villarma A."/>
            <person name="Sheth M."/>
            <person name="Batra D."/>
            <person name="Pryor J."/>
            <person name="Bernardet J.-F."/>
            <person name="Hugo C."/>
            <person name="Kampfer P."/>
            <person name="Newman J."/>
            <person name="Mcquiston J."/>
        </authorList>
    </citation>
    <scope>NUCLEOTIDE SEQUENCE [LARGE SCALE GENOMIC DNA]</scope>
    <source>
        <strain evidence="2">DSM 22165</strain>
    </source>
</reference>
<organism evidence="1 2">
    <name type="scientific">Epilithonimonas hominis</name>
    <dbReference type="NCBI Taxonomy" id="420404"/>
    <lineage>
        <taxon>Bacteria</taxon>
        <taxon>Pseudomonadati</taxon>
        <taxon>Bacteroidota</taxon>
        <taxon>Flavobacteriia</taxon>
        <taxon>Flavobacteriales</taxon>
        <taxon>Weeksellaceae</taxon>
        <taxon>Chryseobacterium group</taxon>
        <taxon>Epilithonimonas</taxon>
    </lineage>
</organism>
<dbReference type="AlphaFoldDB" id="A0A3N0XCJ3"/>
<accession>A0A3N0XCJ3</accession>
<dbReference type="EMBL" id="RJTU01000018">
    <property type="protein sequence ID" value="ROI14511.1"/>
    <property type="molecule type" value="Genomic_DNA"/>
</dbReference>
<comment type="caution">
    <text evidence="1">The sequence shown here is derived from an EMBL/GenBank/DDBJ whole genome shotgun (WGS) entry which is preliminary data.</text>
</comment>
<evidence type="ECO:0000313" key="1">
    <source>
        <dbReference type="EMBL" id="ROI14511.1"/>
    </source>
</evidence>
<dbReference type="RefSeq" id="WP_123280582.1">
    <property type="nucleotide sequence ID" value="NZ_DALZAR010000002.1"/>
</dbReference>
<name>A0A3N0XCJ3_9FLAO</name>
<protein>
    <submittedName>
        <fullName evidence="1">Uncharacterized protein</fullName>
    </submittedName>
</protein>
<dbReference type="Proteomes" id="UP000267623">
    <property type="component" value="Unassembled WGS sequence"/>
</dbReference>
<proteinExistence type="predicted"/>
<reference evidence="2" key="1">
    <citation type="submission" date="2018-11" db="EMBL/GenBank/DDBJ databases">
        <title>Proposal to divide the Flavobacteriaceae and reorganize its genera based on Amino Acid Identity values calculated from whole genome sequences.</title>
        <authorList>
            <person name="Nicholson A.C."/>
            <person name="Gulvik C.A."/>
            <person name="Whitney A.M."/>
            <person name="Humrighouse B.W."/>
            <person name="Bell M."/>
            <person name="Holmes B."/>
            <person name="Steigerwalt A."/>
            <person name="Villarma A."/>
            <person name="Sheth M."/>
            <person name="Batra D."/>
            <person name="Pryor J."/>
            <person name="Bernardet J.-F."/>
            <person name="Hugo C."/>
            <person name="Kampfer P."/>
            <person name="Newman J."/>
            <person name="Mcquiston J.R."/>
        </authorList>
    </citation>
    <scope>NUCLEOTIDE SEQUENCE [LARGE SCALE GENOMIC DNA]</scope>
    <source>
        <strain evidence="2">DSM 22165</strain>
    </source>
</reference>
<gene>
    <name evidence="1" type="ORF">EGH73_02770</name>
</gene>